<evidence type="ECO:0000313" key="4">
    <source>
        <dbReference type="Proteomes" id="UP000325787"/>
    </source>
</evidence>
<feature type="domain" description="Activator of Hsp90 ATPase homologue 1/2-like C-terminal" evidence="2">
    <location>
        <begin position="22"/>
        <end position="134"/>
    </location>
</feature>
<organism evidence="3 4">
    <name type="scientific">Saccharothrix syringae</name>
    <name type="common">Nocardiopsis syringae</name>
    <dbReference type="NCBI Taxonomy" id="103733"/>
    <lineage>
        <taxon>Bacteria</taxon>
        <taxon>Bacillati</taxon>
        <taxon>Actinomycetota</taxon>
        <taxon>Actinomycetes</taxon>
        <taxon>Pseudonocardiales</taxon>
        <taxon>Pseudonocardiaceae</taxon>
        <taxon>Saccharothrix</taxon>
    </lineage>
</organism>
<dbReference type="EMBL" id="CP034550">
    <property type="protein sequence ID" value="QFZ22381.1"/>
    <property type="molecule type" value="Genomic_DNA"/>
</dbReference>
<dbReference type="OrthoDB" id="9803476at2"/>
<dbReference type="AlphaFoldDB" id="A0A5Q0H849"/>
<evidence type="ECO:0000259" key="2">
    <source>
        <dbReference type="Pfam" id="PF08327"/>
    </source>
</evidence>
<name>A0A5Q0H849_SACSY</name>
<evidence type="ECO:0000313" key="3">
    <source>
        <dbReference type="EMBL" id="QFZ22381.1"/>
    </source>
</evidence>
<keyword evidence="4" id="KW-1185">Reference proteome</keyword>
<comment type="similarity">
    <text evidence="1">Belongs to the AHA1 family.</text>
</comment>
<gene>
    <name evidence="3" type="ORF">EKG83_37615</name>
</gene>
<protein>
    <submittedName>
        <fullName evidence="3">Activator of HSP90 ATPase</fullName>
    </submittedName>
</protein>
<dbReference type="RefSeq" id="WP_033435292.1">
    <property type="nucleotide sequence ID" value="NZ_CP034550.1"/>
</dbReference>
<proteinExistence type="inferred from homology"/>
<dbReference type="InterPro" id="IPR013538">
    <property type="entry name" value="ASHA1/2-like_C"/>
</dbReference>
<accession>A0A5Q0H849</accession>
<dbReference type="Pfam" id="PF08327">
    <property type="entry name" value="AHSA1"/>
    <property type="match status" value="1"/>
</dbReference>
<dbReference type="KEGG" id="ssyi:EKG83_37615"/>
<sequence length="325" mass="35413">MGAELRRIDGRPVLRFERVLAHPPAKVWRVVTEPPELAHWFPAAVEIEGREMRFSFPDEVLTDVIDPTSTGEVLELDPPRVFAFRWSTDVLRFELLPHERGCLLVFTAVLGAERGAARDAVGWDTCLAALEARLDDRPFSGGGEVLGAIERYTREFGLDTGRFEDGVVRFVRDLVWRPLDEVWAVLTGGEGGREAGIGTAAGAGAGTAAEARAGAEGAAAGETGTGVPVRATNPHVPAGPLVERTPPRVLVFDSPTGRVRWEFRADPERGTSVELTHALTDPAFAPQALAAWHAHLELFFAATFGEVRCPWPERRVAELVEHYGS</sequence>
<reference evidence="4" key="1">
    <citation type="journal article" date="2021" name="Curr. Microbiol.">
        <title>Complete genome of nocamycin-producing strain Saccharothrix syringae NRRL B-16468 reveals the biosynthetic potential for secondary metabolites.</title>
        <authorList>
            <person name="Mo X."/>
            <person name="Yang S."/>
        </authorList>
    </citation>
    <scope>NUCLEOTIDE SEQUENCE [LARGE SCALE GENOMIC DNA]</scope>
    <source>
        <strain evidence="4">ATCC 51364 / DSM 43886 / JCM 6844 / KCTC 9398 / NBRC 14523 / NRRL B-16468 / INA 2240</strain>
    </source>
</reference>
<evidence type="ECO:0000256" key="1">
    <source>
        <dbReference type="ARBA" id="ARBA00006817"/>
    </source>
</evidence>
<dbReference type="Gene3D" id="3.30.530.20">
    <property type="match status" value="2"/>
</dbReference>
<dbReference type="CDD" id="cd08899">
    <property type="entry name" value="SRPBCC_CalC_Aha1-like_6"/>
    <property type="match status" value="1"/>
</dbReference>
<dbReference type="SUPFAM" id="SSF55961">
    <property type="entry name" value="Bet v1-like"/>
    <property type="match status" value="2"/>
</dbReference>
<dbReference type="Proteomes" id="UP000325787">
    <property type="component" value="Chromosome"/>
</dbReference>
<dbReference type="InterPro" id="IPR023393">
    <property type="entry name" value="START-like_dom_sf"/>
</dbReference>